<feature type="domain" description="C2H2-type" evidence="11">
    <location>
        <begin position="110"/>
        <end position="137"/>
    </location>
</feature>
<feature type="compositionally biased region" description="Low complexity" evidence="10">
    <location>
        <begin position="1"/>
        <end position="10"/>
    </location>
</feature>
<dbReference type="EMBL" id="LFYR01001637">
    <property type="protein sequence ID" value="KMZ60125.1"/>
    <property type="molecule type" value="Genomic_DNA"/>
</dbReference>
<evidence type="ECO:0000256" key="8">
    <source>
        <dbReference type="ARBA" id="ARBA00023242"/>
    </source>
</evidence>
<dbReference type="Proteomes" id="UP000036987">
    <property type="component" value="Unassembled WGS sequence"/>
</dbReference>
<evidence type="ECO:0000256" key="3">
    <source>
        <dbReference type="ARBA" id="ARBA00022737"/>
    </source>
</evidence>
<comment type="caution">
    <text evidence="12">The sequence shown here is derived from an EMBL/GenBank/DDBJ whole genome shotgun (WGS) entry which is preliminary data.</text>
</comment>
<evidence type="ECO:0000313" key="12">
    <source>
        <dbReference type="EMBL" id="KMZ60125.1"/>
    </source>
</evidence>
<dbReference type="Pfam" id="PF13912">
    <property type="entry name" value="zf-C2H2_6"/>
    <property type="match status" value="2"/>
</dbReference>
<dbReference type="Gene3D" id="3.30.160.60">
    <property type="entry name" value="Classic Zinc Finger"/>
    <property type="match status" value="2"/>
</dbReference>
<name>A0A0K9NW04_ZOSMR</name>
<keyword evidence="4 9" id="KW-0863">Zinc-finger</keyword>
<evidence type="ECO:0000256" key="9">
    <source>
        <dbReference type="PROSITE-ProRule" id="PRU00042"/>
    </source>
</evidence>
<feature type="domain" description="C2H2-type" evidence="11">
    <location>
        <begin position="197"/>
        <end position="219"/>
    </location>
</feature>
<keyword evidence="5" id="KW-0862">Zinc</keyword>
<dbReference type="InterPro" id="IPR013087">
    <property type="entry name" value="Znf_C2H2_type"/>
</dbReference>
<keyword evidence="3" id="KW-0677">Repeat</keyword>
<dbReference type="OrthoDB" id="1092014at2759"/>
<dbReference type="SMART" id="SM00355">
    <property type="entry name" value="ZnF_C2H2"/>
    <property type="match status" value="2"/>
</dbReference>
<feature type="region of interest" description="Disordered" evidence="10">
    <location>
        <begin position="1"/>
        <end position="31"/>
    </location>
</feature>
<dbReference type="InterPro" id="IPR036236">
    <property type="entry name" value="Znf_C2H2_sf"/>
</dbReference>
<protein>
    <recommendedName>
        <fullName evidence="11">C2H2-type domain-containing protein</fullName>
    </recommendedName>
</protein>
<dbReference type="InterPro" id="IPR025398">
    <property type="entry name" value="DUF4371"/>
</dbReference>
<keyword evidence="13" id="KW-1185">Reference proteome</keyword>
<keyword evidence="7" id="KW-0804">Transcription</keyword>
<dbReference type="PROSITE" id="PS00028">
    <property type="entry name" value="ZINC_FINGER_C2H2_1"/>
    <property type="match status" value="2"/>
</dbReference>
<evidence type="ECO:0000259" key="11">
    <source>
        <dbReference type="PROSITE" id="PS50157"/>
    </source>
</evidence>
<dbReference type="GO" id="GO:0008270">
    <property type="term" value="F:zinc ion binding"/>
    <property type="evidence" value="ECO:0007669"/>
    <property type="project" value="UniProtKB-KW"/>
</dbReference>
<evidence type="ECO:0000313" key="13">
    <source>
        <dbReference type="Proteomes" id="UP000036987"/>
    </source>
</evidence>
<keyword evidence="6" id="KW-0805">Transcription regulation</keyword>
<keyword evidence="2" id="KW-0479">Metal-binding</keyword>
<dbReference type="PANTHER" id="PTHR26374:SF379">
    <property type="entry name" value="ZINC FINGER PROTEIN ZAT12"/>
    <property type="match status" value="1"/>
</dbReference>
<reference evidence="13" key="1">
    <citation type="journal article" date="2016" name="Nature">
        <title>The genome of the seagrass Zostera marina reveals angiosperm adaptation to the sea.</title>
        <authorList>
            <person name="Olsen J.L."/>
            <person name="Rouze P."/>
            <person name="Verhelst B."/>
            <person name="Lin Y.-C."/>
            <person name="Bayer T."/>
            <person name="Collen J."/>
            <person name="Dattolo E."/>
            <person name="De Paoli E."/>
            <person name="Dittami S."/>
            <person name="Maumus F."/>
            <person name="Michel G."/>
            <person name="Kersting A."/>
            <person name="Lauritano C."/>
            <person name="Lohaus R."/>
            <person name="Toepel M."/>
            <person name="Tonon T."/>
            <person name="Vanneste K."/>
            <person name="Amirebrahimi M."/>
            <person name="Brakel J."/>
            <person name="Bostroem C."/>
            <person name="Chovatia M."/>
            <person name="Grimwood J."/>
            <person name="Jenkins J.W."/>
            <person name="Jueterbock A."/>
            <person name="Mraz A."/>
            <person name="Stam W.T."/>
            <person name="Tice H."/>
            <person name="Bornberg-Bauer E."/>
            <person name="Green P.J."/>
            <person name="Pearson G.A."/>
            <person name="Procaccini G."/>
            <person name="Duarte C.M."/>
            <person name="Schmutz J."/>
            <person name="Reusch T.B.H."/>
            <person name="Van de Peer Y."/>
        </authorList>
    </citation>
    <scope>NUCLEOTIDE SEQUENCE [LARGE SCALE GENOMIC DNA]</scope>
    <source>
        <strain evidence="13">cv. Finnish</strain>
    </source>
</reference>
<organism evidence="12 13">
    <name type="scientific">Zostera marina</name>
    <name type="common">Eelgrass</name>
    <dbReference type="NCBI Taxonomy" id="29655"/>
    <lineage>
        <taxon>Eukaryota</taxon>
        <taxon>Viridiplantae</taxon>
        <taxon>Streptophyta</taxon>
        <taxon>Embryophyta</taxon>
        <taxon>Tracheophyta</taxon>
        <taxon>Spermatophyta</taxon>
        <taxon>Magnoliopsida</taxon>
        <taxon>Liliopsida</taxon>
        <taxon>Zosteraceae</taxon>
        <taxon>Zostera</taxon>
    </lineage>
</organism>
<comment type="subcellular location">
    <subcellularLocation>
        <location evidence="1">Nucleus</location>
    </subcellularLocation>
</comment>
<evidence type="ECO:0000256" key="1">
    <source>
        <dbReference type="ARBA" id="ARBA00004123"/>
    </source>
</evidence>
<gene>
    <name evidence="12" type="ORF">ZOSMA_607G00050</name>
</gene>
<evidence type="ECO:0000256" key="5">
    <source>
        <dbReference type="ARBA" id="ARBA00022833"/>
    </source>
</evidence>
<evidence type="ECO:0000256" key="10">
    <source>
        <dbReference type="SAM" id="MobiDB-lite"/>
    </source>
</evidence>
<dbReference type="AlphaFoldDB" id="A0A0K9NW04"/>
<proteinExistence type="predicted"/>
<evidence type="ECO:0000256" key="7">
    <source>
        <dbReference type="ARBA" id="ARBA00023163"/>
    </source>
</evidence>
<accession>A0A0K9NW04</accession>
<sequence>MDHFQGNNDSNQDHHHHLNNQHKDHQQPDSKMNTWRRDIYSEYSMSLFLTEDEELAMDGLLLLHKQPTLKFLEKRQDAQNKTIFSRNVTIVDNPIIENRKEAILESTHKYECKTCNKRFSSFQALGGHRTSHKKPKTTTISIPNPYVHNTFNRNRFIDNGGCNLDISLGSSFSAIGSSSMPSSASNCNIAIKKKKIHECSICGAKFFSGQALGGHMRRHRRVVTPLIRNSPTRPSNSFSLDLNLPALYESDLAEHRNSSQQLPASTSTTRGFSKWNKSEYLKQHVGRDNSHHNVAKSKCEFLMNQNQHIETHFNRHSSVAQAEYKQRLQTSIVIVKYLLIHGQAFRGHNESESSLNRVNYLGFWKALGEIHADFKKLWNNPPKNNTLSSLTVQKQKEID</sequence>
<evidence type="ECO:0000256" key="2">
    <source>
        <dbReference type="ARBA" id="ARBA00022723"/>
    </source>
</evidence>
<evidence type="ECO:0000256" key="6">
    <source>
        <dbReference type="ARBA" id="ARBA00023015"/>
    </source>
</evidence>
<keyword evidence="8" id="KW-0539">Nucleus</keyword>
<dbReference type="PROSITE" id="PS50157">
    <property type="entry name" value="ZINC_FINGER_C2H2_2"/>
    <property type="match status" value="2"/>
</dbReference>
<dbReference type="Pfam" id="PF14291">
    <property type="entry name" value="DUF4371"/>
    <property type="match status" value="1"/>
</dbReference>
<dbReference type="PANTHER" id="PTHR26374">
    <property type="entry name" value="ZINC FINGER PROTEIN ZAT5"/>
    <property type="match status" value="1"/>
</dbReference>
<evidence type="ECO:0000256" key="4">
    <source>
        <dbReference type="ARBA" id="ARBA00022771"/>
    </source>
</evidence>
<dbReference type="SUPFAM" id="SSF57667">
    <property type="entry name" value="beta-beta-alpha zinc fingers"/>
    <property type="match status" value="1"/>
</dbReference>
<dbReference type="STRING" id="29655.A0A0K9NW04"/>
<dbReference type="GO" id="GO:0005634">
    <property type="term" value="C:nucleus"/>
    <property type="evidence" value="ECO:0007669"/>
    <property type="project" value="UniProtKB-SubCell"/>
</dbReference>